<evidence type="ECO:0000256" key="4">
    <source>
        <dbReference type="ARBA" id="ARBA00011153"/>
    </source>
</evidence>
<dbReference type="Gene3D" id="3.30.590.20">
    <property type="match status" value="1"/>
</dbReference>
<dbReference type="EMBL" id="JACBKZ010000011">
    <property type="protein sequence ID" value="KAF5938613.1"/>
    <property type="molecule type" value="Genomic_DNA"/>
</dbReference>
<evidence type="ECO:0000256" key="16">
    <source>
        <dbReference type="ARBA" id="ARBA00032122"/>
    </source>
</evidence>
<evidence type="ECO:0000256" key="10">
    <source>
        <dbReference type="ARBA" id="ARBA00022684"/>
    </source>
</evidence>
<feature type="region of interest" description="Disordered" evidence="17">
    <location>
        <begin position="502"/>
        <end position="546"/>
    </location>
</feature>
<dbReference type="InterPro" id="IPR006336">
    <property type="entry name" value="GCS2"/>
</dbReference>
<evidence type="ECO:0000256" key="15">
    <source>
        <dbReference type="ARBA" id="ARBA00030585"/>
    </source>
</evidence>
<keyword evidence="13" id="KW-0809">Transit peptide</keyword>
<dbReference type="GO" id="GO:0005524">
    <property type="term" value="F:ATP binding"/>
    <property type="evidence" value="ECO:0007669"/>
    <property type="project" value="UniProtKB-KW"/>
</dbReference>
<evidence type="ECO:0000313" key="19">
    <source>
        <dbReference type="Proteomes" id="UP000593564"/>
    </source>
</evidence>
<organism evidence="18 19">
    <name type="scientific">Camellia sinensis</name>
    <name type="common">Tea plant</name>
    <name type="synonym">Thea sinensis</name>
    <dbReference type="NCBI Taxonomy" id="4442"/>
    <lineage>
        <taxon>Eukaryota</taxon>
        <taxon>Viridiplantae</taxon>
        <taxon>Streptophyta</taxon>
        <taxon>Embryophyta</taxon>
        <taxon>Tracheophyta</taxon>
        <taxon>Spermatophyta</taxon>
        <taxon>Magnoliopsida</taxon>
        <taxon>eudicotyledons</taxon>
        <taxon>Gunneridae</taxon>
        <taxon>Pentapetalae</taxon>
        <taxon>asterids</taxon>
        <taxon>Ericales</taxon>
        <taxon>Theaceae</taxon>
        <taxon>Camellia</taxon>
    </lineage>
</organism>
<reference evidence="19" key="1">
    <citation type="journal article" date="2020" name="Nat. Commun.">
        <title>Genome assembly of wild tea tree DASZ reveals pedigree and selection history of tea varieties.</title>
        <authorList>
            <person name="Zhang W."/>
            <person name="Zhang Y."/>
            <person name="Qiu H."/>
            <person name="Guo Y."/>
            <person name="Wan H."/>
            <person name="Zhang X."/>
            <person name="Scossa F."/>
            <person name="Alseekh S."/>
            <person name="Zhang Q."/>
            <person name="Wang P."/>
            <person name="Xu L."/>
            <person name="Schmidt M.H."/>
            <person name="Jia X."/>
            <person name="Li D."/>
            <person name="Zhu A."/>
            <person name="Guo F."/>
            <person name="Chen W."/>
            <person name="Ni D."/>
            <person name="Usadel B."/>
            <person name="Fernie A.R."/>
            <person name="Wen W."/>
        </authorList>
    </citation>
    <scope>NUCLEOTIDE SEQUENCE [LARGE SCALE GENOMIC DNA]</scope>
    <source>
        <strain evidence="19">cv. G240</strain>
    </source>
</reference>
<evidence type="ECO:0000256" key="13">
    <source>
        <dbReference type="ARBA" id="ARBA00022946"/>
    </source>
</evidence>
<evidence type="ECO:0000313" key="18">
    <source>
        <dbReference type="EMBL" id="KAF5938613.1"/>
    </source>
</evidence>
<comment type="subunit">
    <text evidence="4">Homodimer or monomer when oxidized or reduced, respectively.</text>
</comment>
<accession>A0A7J7GCU4</accession>
<evidence type="ECO:0000256" key="9">
    <source>
        <dbReference type="ARBA" id="ARBA00022640"/>
    </source>
</evidence>
<evidence type="ECO:0000256" key="7">
    <source>
        <dbReference type="ARBA" id="ARBA00022528"/>
    </source>
</evidence>
<evidence type="ECO:0000256" key="11">
    <source>
        <dbReference type="ARBA" id="ARBA00022741"/>
    </source>
</evidence>
<comment type="pathway">
    <text evidence="2">Sulfur metabolism; glutathione biosynthesis; glutathione from L-cysteine and L-glutamate: step 1/2.</text>
</comment>
<evidence type="ECO:0000256" key="2">
    <source>
        <dbReference type="ARBA" id="ARBA00005006"/>
    </source>
</evidence>
<dbReference type="SUPFAM" id="SSF55931">
    <property type="entry name" value="Glutamine synthetase/guanido kinase"/>
    <property type="match status" value="1"/>
</dbReference>
<keyword evidence="9" id="KW-0934">Plastid</keyword>
<name>A0A7J7GCU4_CAMSI</name>
<dbReference type="InterPro" id="IPR014746">
    <property type="entry name" value="Gln_synth/guanido_kin_cat_dom"/>
</dbReference>
<dbReference type="EC" id="6.3.2.2" evidence="5"/>
<reference evidence="18 19" key="2">
    <citation type="submission" date="2020-07" db="EMBL/GenBank/DDBJ databases">
        <title>Genome assembly of wild tea tree DASZ reveals pedigree and selection history of tea varieties.</title>
        <authorList>
            <person name="Zhang W."/>
        </authorList>
    </citation>
    <scope>NUCLEOTIDE SEQUENCE [LARGE SCALE GENOMIC DNA]</scope>
    <source>
        <strain evidence="19">cv. G240</strain>
        <tissue evidence="18">Leaf</tissue>
    </source>
</reference>
<keyword evidence="8" id="KW-0436">Ligase</keyword>
<evidence type="ECO:0000256" key="5">
    <source>
        <dbReference type="ARBA" id="ARBA00012220"/>
    </source>
</evidence>
<keyword evidence="19" id="KW-1185">Reference proteome</keyword>
<dbReference type="Pfam" id="PF04107">
    <property type="entry name" value="GCS2"/>
    <property type="match status" value="1"/>
</dbReference>
<gene>
    <name evidence="18" type="ORF">HYC85_022872</name>
</gene>
<dbReference type="GO" id="GO:0009507">
    <property type="term" value="C:chloroplast"/>
    <property type="evidence" value="ECO:0007669"/>
    <property type="project" value="UniProtKB-SubCell"/>
</dbReference>
<evidence type="ECO:0000256" key="8">
    <source>
        <dbReference type="ARBA" id="ARBA00022598"/>
    </source>
</evidence>
<evidence type="ECO:0000256" key="3">
    <source>
        <dbReference type="ARBA" id="ARBA00010253"/>
    </source>
</evidence>
<comment type="caution">
    <text evidence="18">The sequence shown here is derived from an EMBL/GenBank/DDBJ whole genome shotgun (WGS) entry which is preliminary data.</text>
</comment>
<comment type="similarity">
    <text evidence="3">Belongs to the carboxylate-amine ligase family. Glutamate--cysteine ligase type 2 subfamily.</text>
</comment>
<dbReference type="InterPro" id="IPR035434">
    <property type="entry name" value="GCL_bact_plant"/>
</dbReference>
<keyword evidence="11" id="KW-0547">Nucleotide-binding</keyword>
<dbReference type="PANTHER" id="PTHR34378:SF1">
    <property type="entry name" value="GLUTAMATE--CYSTEINE LIGASE, CHLOROPLASTIC"/>
    <property type="match status" value="1"/>
</dbReference>
<dbReference type="InterPro" id="IPR011556">
    <property type="entry name" value="Glut_cys_lig_pln_type"/>
</dbReference>
<keyword evidence="10" id="KW-0317">Glutathione biosynthesis</keyword>
<keyword evidence="14" id="KW-1015">Disulfide bond</keyword>
<comment type="subcellular location">
    <subcellularLocation>
        <location evidence="1">Plastid</location>
        <location evidence="1">Chloroplast</location>
    </subcellularLocation>
</comment>
<dbReference type="UniPathway" id="UPA00142">
    <property type="reaction ID" value="UER00209"/>
</dbReference>
<dbReference type="PANTHER" id="PTHR34378">
    <property type="entry name" value="GLUTAMATE--CYSTEINE LIGASE, CHLOROPLASTIC"/>
    <property type="match status" value="1"/>
</dbReference>
<keyword evidence="12" id="KW-0067">ATP-binding</keyword>
<evidence type="ECO:0000256" key="14">
    <source>
        <dbReference type="ARBA" id="ARBA00023157"/>
    </source>
</evidence>
<dbReference type="GO" id="GO:0006750">
    <property type="term" value="P:glutathione biosynthetic process"/>
    <property type="evidence" value="ECO:0007669"/>
    <property type="project" value="UniProtKB-UniPathway"/>
</dbReference>
<proteinExistence type="inferred from homology"/>
<dbReference type="AlphaFoldDB" id="A0A7J7GCU4"/>
<evidence type="ECO:0000256" key="6">
    <source>
        <dbReference type="ARBA" id="ARBA00015722"/>
    </source>
</evidence>
<evidence type="ECO:0000256" key="1">
    <source>
        <dbReference type="ARBA" id="ARBA00004229"/>
    </source>
</evidence>
<dbReference type="GO" id="GO:0004357">
    <property type="term" value="F:glutamate-cysteine ligase activity"/>
    <property type="evidence" value="ECO:0007669"/>
    <property type="project" value="UniProtKB-EC"/>
</dbReference>
<evidence type="ECO:0000256" key="17">
    <source>
        <dbReference type="SAM" id="MobiDB-lite"/>
    </source>
</evidence>
<dbReference type="NCBIfam" id="TIGR01436">
    <property type="entry name" value="glu_cys_lig_pln"/>
    <property type="match status" value="1"/>
</dbReference>
<protein>
    <recommendedName>
        <fullName evidence="6">Glutamate--cysteine ligase, chloroplastic</fullName>
        <ecNumber evidence="5">6.3.2.2</ecNumber>
    </recommendedName>
    <alternativeName>
        <fullName evidence="16">Gamma-ECS</fullName>
    </alternativeName>
    <alternativeName>
        <fullName evidence="15">Gamma-glutamylcysteine synthetase</fullName>
    </alternativeName>
</protein>
<feature type="compositionally biased region" description="Basic and acidic residues" evidence="17">
    <location>
        <begin position="527"/>
        <end position="542"/>
    </location>
</feature>
<keyword evidence="7" id="KW-0150">Chloroplast</keyword>
<sequence>MILQGHNMALMSQVGPSHCIHFENIRSKVAYSLVFNIGSGFEASKVKETLHKFSILIIELYKDNALFAFRQCKSIVQTKTPGNCQCKPPYRGCSDCYRAIDKRGSCSIPCFWITWLAINFNKNEMNLGDSNSIFWCHQLILESKIGTEHEKFGFESETLRPMKYEQIAELLNGIAERFDWDKIMEGDNIIGLKQGKQSISLEPGGQFELSGAPLETLHQTCAEVNSHLYQVKAVAEEMGIGFLGIGFQPKWGLKDIPIMPKGRYEIMRNYMPKVGTLGLDMMFRTCTVQVNLDFSSEVDMIRKFRAGLALQPIATALFANSPFTEGKPNGYLSMRSQIWTDTDNNRAGMLPFVFDDSFGFEQYVDYALDVPMYFVYRKKKYIDCSGLSFRDFMAGKLAPIPGELPTLNDWENHLTTIFPEVRLKRYLEMRGADGGPWRRLCALPAFWVGILYDDISLQNVLDIVADWTAEERQMLRNKDGLERRGYKETGFLNEVAEVVRTGKPGNARGRGNPIPVGGGGGGSDRIPVGDRGRDRGKFDHRGSGTGSVTPAEKLLELYHGKWGRSVDPVFEELLY</sequence>
<evidence type="ECO:0000256" key="12">
    <source>
        <dbReference type="ARBA" id="ARBA00022840"/>
    </source>
</evidence>
<dbReference type="Proteomes" id="UP000593564">
    <property type="component" value="Unassembled WGS sequence"/>
</dbReference>